<dbReference type="InterPro" id="IPR001965">
    <property type="entry name" value="Znf_PHD"/>
</dbReference>
<reference evidence="9" key="1">
    <citation type="submission" date="2021-02" db="EMBL/GenBank/DDBJ databases">
        <title>First Annotated Genome of the Yellow-green Alga Tribonema minus.</title>
        <authorList>
            <person name="Mahan K.M."/>
        </authorList>
    </citation>
    <scope>NUCLEOTIDE SEQUENCE</scope>
    <source>
        <strain evidence="9">UTEX B ZZ1240</strain>
    </source>
</reference>
<keyword evidence="1" id="KW-0479">Metal-binding</keyword>
<dbReference type="AlphaFoldDB" id="A0A836CMG4"/>
<keyword evidence="2" id="KW-0677">Repeat</keyword>
<evidence type="ECO:0000256" key="7">
    <source>
        <dbReference type="SAM" id="MobiDB-lite"/>
    </source>
</evidence>
<dbReference type="GO" id="GO:0008270">
    <property type="term" value="F:zinc ion binding"/>
    <property type="evidence" value="ECO:0007669"/>
    <property type="project" value="UniProtKB-KW"/>
</dbReference>
<keyword evidence="10" id="KW-1185">Reference proteome</keyword>
<dbReference type="InterPro" id="IPR000225">
    <property type="entry name" value="Armadillo"/>
</dbReference>
<evidence type="ECO:0000256" key="2">
    <source>
        <dbReference type="ARBA" id="ARBA00022737"/>
    </source>
</evidence>
<dbReference type="EMBL" id="JAFCMP010000064">
    <property type="protein sequence ID" value="KAG5188771.1"/>
    <property type="molecule type" value="Genomic_DNA"/>
</dbReference>
<gene>
    <name evidence="9" type="ORF">JKP88DRAFT_253315</name>
</gene>
<dbReference type="InterPro" id="IPR011011">
    <property type="entry name" value="Znf_FYVE_PHD"/>
</dbReference>
<feature type="repeat" description="ARM" evidence="6">
    <location>
        <begin position="204"/>
        <end position="247"/>
    </location>
</feature>
<dbReference type="Pfam" id="PF00628">
    <property type="entry name" value="PHD"/>
    <property type="match status" value="1"/>
</dbReference>
<evidence type="ECO:0000259" key="8">
    <source>
        <dbReference type="PROSITE" id="PS50016"/>
    </source>
</evidence>
<dbReference type="PANTHER" id="PTHR22895">
    <property type="entry name" value="ARMADILLO REPEAT-CONTAINING PROTEIN 6"/>
    <property type="match status" value="1"/>
</dbReference>
<dbReference type="Gene3D" id="3.30.40.10">
    <property type="entry name" value="Zinc/RING finger domain, C3HC4 (zinc finger)"/>
    <property type="match status" value="1"/>
</dbReference>
<evidence type="ECO:0000256" key="4">
    <source>
        <dbReference type="ARBA" id="ARBA00022833"/>
    </source>
</evidence>
<dbReference type="SMART" id="SM00249">
    <property type="entry name" value="PHD"/>
    <property type="match status" value="1"/>
</dbReference>
<dbReference type="InterPro" id="IPR011989">
    <property type="entry name" value="ARM-like"/>
</dbReference>
<feature type="region of interest" description="Disordered" evidence="7">
    <location>
        <begin position="1"/>
        <end position="22"/>
    </location>
</feature>
<evidence type="ECO:0000256" key="3">
    <source>
        <dbReference type="ARBA" id="ARBA00022771"/>
    </source>
</evidence>
<accession>A0A836CMG4</accession>
<proteinExistence type="predicted"/>
<dbReference type="InterPro" id="IPR016024">
    <property type="entry name" value="ARM-type_fold"/>
</dbReference>
<dbReference type="SUPFAM" id="SSF57903">
    <property type="entry name" value="FYVE/PHD zinc finger"/>
    <property type="match status" value="1"/>
</dbReference>
<evidence type="ECO:0000313" key="10">
    <source>
        <dbReference type="Proteomes" id="UP000664859"/>
    </source>
</evidence>
<dbReference type="SUPFAM" id="SSF48371">
    <property type="entry name" value="ARM repeat"/>
    <property type="match status" value="2"/>
</dbReference>
<evidence type="ECO:0000313" key="9">
    <source>
        <dbReference type="EMBL" id="KAG5188771.1"/>
    </source>
</evidence>
<keyword evidence="3 5" id="KW-0863">Zinc-finger</keyword>
<protein>
    <submittedName>
        <fullName evidence="9">Armadillo-type protein</fullName>
    </submittedName>
</protein>
<name>A0A836CMG4_9STRA</name>
<evidence type="ECO:0000256" key="6">
    <source>
        <dbReference type="PROSITE-ProRule" id="PRU00259"/>
    </source>
</evidence>
<dbReference type="Proteomes" id="UP000664859">
    <property type="component" value="Unassembled WGS sequence"/>
</dbReference>
<organism evidence="9 10">
    <name type="scientific">Tribonema minus</name>
    <dbReference type="NCBI Taxonomy" id="303371"/>
    <lineage>
        <taxon>Eukaryota</taxon>
        <taxon>Sar</taxon>
        <taxon>Stramenopiles</taxon>
        <taxon>Ochrophyta</taxon>
        <taxon>PX clade</taxon>
        <taxon>Xanthophyceae</taxon>
        <taxon>Tribonematales</taxon>
        <taxon>Tribonemataceae</taxon>
        <taxon>Tribonema</taxon>
    </lineage>
</organism>
<dbReference type="PANTHER" id="PTHR22895:SF0">
    <property type="entry name" value="ARMADILLO REPEAT-CONTAINING PROTEIN 6"/>
    <property type="match status" value="1"/>
</dbReference>
<dbReference type="InterPro" id="IPR013083">
    <property type="entry name" value="Znf_RING/FYVE/PHD"/>
</dbReference>
<dbReference type="PROSITE" id="PS50016">
    <property type="entry name" value="ZF_PHD_2"/>
    <property type="match status" value="1"/>
</dbReference>
<dbReference type="Gene3D" id="1.25.10.10">
    <property type="entry name" value="Leucine-rich Repeat Variant"/>
    <property type="match status" value="2"/>
</dbReference>
<dbReference type="PROSITE" id="PS50176">
    <property type="entry name" value="ARM_REPEAT"/>
    <property type="match status" value="1"/>
</dbReference>
<sequence>MHSCHTATLQPTPQGGSKPSGGSLSRCEKCGDNSFPASMYRCGDCDAAYHKLCLNPRHRVEERSDGEGGDARAQQWRCAHCAAQRSSGGGHAPGDVLGDFYFCRRDFSIALARWGLRAVLYKAYLAGPTALAECQLQLISAGACDVVMAAMQHHASEADVARHGVAVVACLAEDNPANGAALGAAVGKLSQGDTVRGARLGEAGACKAALRLLYISDNADMQDSALSALANLAKAEANRERLGGAGARRAVIVAMQAHPAHKFVQQNGLALIASLVDGSSINSTRLLDAGVCEVLVSGLQSTWLQDSVAVMSALAAVVNLSDTLPHDFAKFSDLCAAVMVSMTAYKQHVGVQVAAAHAIEGLACFDSACVELRSRNALAALADAMREHSDNADLCECALAAASMLIGNAPATLLWHIQGCVKFVRWGLLAVLAALEEADLADGTLLAECHLEIREAGACAAVVAATMHHASDAAVGRYGVKVIYMLARKSAACCVAFGAAGACEAVVSVLRRFTADMETKLLALSSLTHLATCPENRAGLRAAGACEELTRELGDNVWDREFLLAAVRAVNS</sequence>
<evidence type="ECO:0000256" key="1">
    <source>
        <dbReference type="ARBA" id="ARBA00022723"/>
    </source>
</evidence>
<feature type="domain" description="PHD-type" evidence="8">
    <location>
        <begin position="24"/>
        <end position="84"/>
    </location>
</feature>
<comment type="caution">
    <text evidence="9">The sequence shown here is derived from an EMBL/GenBank/DDBJ whole genome shotgun (WGS) entry which is preliminary data.</text>
</comment>
<keyword evidence="4" id="KW-0862">Zinc</keyword>
<evidence type="ECO:0000256" key="5">
    <source>
        <dbReference type="PROSITE-ProRule" id="PRU00146"/>
    </source>
</evidence>
<dbReference type="InterPro" id="IPR019787">
    <property type="entry name" value="Znf_PHD-finger"/>
</dbReference>